<dbReference type="OrthoDB" id="203824at2759"/>
<accession>A0A6A6GL63</accession>
<feature type="compositionally biased region" description="Gly residues" evidence="4">
    <location>
        <begin position="195"/>
        <end position="204"/>
    </location>
</feature>
<feature type="region of interest" description="Disordered" evidence="4">
    <location>
        <begin position="1"/>
        <end position="42"/>
    </location>
</feature>
<dbReference type="PANTHER" id="PTHR11225:SF4">
    <property type="entry name" value="NUCLEAR PORE COMPLEX PROTEIN NUP93"/>
    <property type="match status" value="1"/>
</dbReference>
<feature type="compositionally biased region" description="Gly residues" evidence="4">
    <location>
        <begin position="1"/>
        <end position="11"/>
    </location>
</feature>
<reference evidence="6" key="1">
    <citation type="journal article" date="2020" name="Stud. Mycol.">
        <title>101 Dothideomycetes genomes: A test case for predicting lifestyles and emergence of pathogens.</title>
        <authorList>
            <person name="Haridas S."/>
            <person name="Albert R."/>
            <person name="Binder M."/>
            <person name="Bloem J."/>
            <person name="LaButti K."/>
            <person name="Salamov A."/>
            <person name="Andreopoulos B."/>
            <person name="Baker S."/>
            <person name="Barry K."/>
            <person name="Bills G."/>
            <person name="Bluhm B."/>
            <person name="Cannon C."/>
            <person name="Castanera R."/>
            <person name="Culley D."/>
            <person name="Daum C."/>
            <person name="Ezra D."/>
            <person name="Gonzalez J."/>
            <person name="Henrissat B."/>
            <person name="Kuo A."/>
            <person name="Liang C."/>
            <person name="Lipzen A."/>
            <person name="Lutzoni F."/>
            <person name="Magnuson J."/>
            <person name="Mondo S."/>
            <person name="Nolan M."/>
            <person name="Ohm R."/>
            <person name="Pangilinan J."/>
            <person name="Park H.-J."/>
            <person name="Ramirez L."/>
            <person name="Alfaro M."/>
            <person name="Sun H."/>
            <person name="Tritt A."/>
            <person name="Yoshinaga Y."/>
            <person name="Zwiers L.-H."/>
            <person name="Turgeon B."/>
            <person name="Goodwin S."/>
            <person name="Spatafora J."/>
            <person name="Crous P."/>
            <person name="Grigoriev I."/>
        </authorList>
    </citation>
    <scope>NUCLEOTIDE SEQUENCE [LARGE SCALE GENOMIC DNA]</scope>
    <source>
        <strain evidence="6">CECT 20119</strain>
    </source>
</reference>
<dbReference type="GO" id="GO:0006606">
    <property type="term" value="P:protein import into nucleus"/>
    <property type="evidence" value="ECO:0007669"/>
    <property type="project" value="TreeGrafter"/>
</dbReference>
<feature type="region of interest" description="Disordered" evidence="4">
    <location>
        <begin position="82"/>
        <end position="248"/>
    </location>
</feature>
<evidence type="ECO:0000313" key="6">
    <source>
        <dbReference type="Proteomes" id="UP000799538"/>
    </source>
</evidence>
<feature type="compositionally biased region" description="Low complexity" evidence="4">
    <location>
        <begin position="205"/>
        <end position="245"/>
    </location>
</feature>
<organism evidence="5 6">
    <name type="scientific">Elsinoe ampelina</name>
    <dbReference type="NCBI Taxonomy" id="302913"/>
    <lineage>
        <taxon>Eukaryota</taxon>
        <taxon>Fungi</taxon>
        <taxon>Dikarya</taxon>
        <taxon>Ascomycota</taxon>
        <taxon>Pezizomycotina</taxon>
        <taxon>Dothideomycetes</taxon>
        <taxon>Dothideomycetidae</taxon>
        <taxon>Myriangiales</taxon>
        <taxon>Elsinoaceae</taxon>
        <taxon>Elsinoe</taxon>
    </lineage>
</organism>
<feature type="compositionally biased region" description="Polar residues" evidence="4">
    <location>
        <begin position="166"/>
        <end position="189"/>
    </location>
</feature>
<comment type="similarity">
    <text evidence="2">Belongs to the nucleoporin interacting component (NIC) family.</text>
</comment>
<evidence type="ECO:0000256" key="3">
    <source>
        <dbReference type="ARBA" id="ARBA00023242"/>
    </source>
</evidence>
<dbReference type="GO" id="GO:0005643">
    <property type="term" value="C:nuclear pore"/>
    <property type="evidence" value="ECO:0007669"/>
    <property type="project" value="InterPro"/>
</dbReference>
<keyword evidence="3" id="KW-0539">Nucleus</keyword>
<dbReference type="EMBL" id="ML992502">
    <property type="protein sequence ID" value="KAF2226309.1"/>
    <property type="molecule type" value="Genomic_DNA"/>
</dbReference>
<keyword evidence="6" id="KW-1185">Reference proteome</keyword>
<gene>
    <name evidence="5" type="ORF">BDZ85DRAFT_255938</name>
</gene>
<feature type="compositionally biased region" description="Low complexity" evidence="4">
    <location>
        <begin position="91"/>
        <end position="115"/>
    </location>
</feature>
<dbReference type="AlphaFoldDB" id="A0A6A6GL63"/>
<dbReference type="GO" id="GO:0016973">
    <property type="term" value="P:poly(A)+ mRNA export from nucleus"/>
    <property type="evidence" value="ECO:0007669"/>
    <property type="project" value="TreeGrafter"/>
</dbReference>
<dbReference type="InterPro" id="IPR007231">
    <property type="entry name" value="Nucleoporin_int_Nup93/Nic96"/>
</dbReference>
<evidence type="ECO:0000256" key="4">
    <source>
        <dbReference type="SAM" id="MobiDB-lite"/>
    </source>
</evidence>
<evidence type="ECO:0000256" key="1">
    <source>
        <dbReference type="ARBA" id="ARBA00004259"/>
    </source>
</evidence>
<dbReference type="PANTHER" id="PTHR11225">
    <property type="entry name" value="NUCLEAR PORE COMPLEX PROTEIN NUP93 NUCLEOPORIN NUP93 DEAD EYE PROTEIN"/>
    <property type="match status" value="1"/>
</dbReference>
<feature type="compositionally biased region" description="Low complexity" evidence="4">
    <location>
        <begin position="126"/>
        <end position="137"/>
    </location>
</feature>
<evidence type="ECO:0000313" key="5">
    <source>
        <dbReference type="EMBL" id="KAF2226309.1"/>
    </source>
</evidence>
<dbReference type="Proteomes" id="UP000799538">
    <property type="component" value="Unassembled WGS sequence"/>
</dbReference>
<evidence type="ECO:0000256" key="2">
    <source>
        <dbReference type="ARBA" id="ARBA00010186"/>
    </source>
</evidence>
<feature type="region of interest" description="Disordered" evidence="4">
    <location>
        <begin position="431"/>
        <end position="462"/>
    </location>
</feature>
<dbReference type="Pfam" id="PF04097">
    <property type="entry name" value="Nic96"/>
    <property type="match status" value="1"/>
</dbReference>
<proteinExistence type="inferred from homology"/>
<feature type="compositionally biased region" description="Polar residues" evidence="4">
    <location>
        <begin position="23"/>
        <end position="36"/>
    </location>
</feature>
<feature type="compositionally biased region" description="Gly residues" evidence="4">
    <location>
        <begin position="116"/>
        <end position="125"/>
    </location>
</feature>
<protein>
    <submittedName>
        <fullName evidence="5">Nup93/Nic96-domain-containing protein</fullName>
    </submittedName>
</protein>
<sequence>MSGLFSLGGAGQQSKPGGLFGSTAPSGAANTTTSAPASGGLFGSTTNNAPAASSGGGLFGNLGSKPATSSAANPFGGLGGAQTSGAGTGSTGTSTLFANLGGNQQQQNNNSTGGSNIFGGLGGGQQQQNTSTTGASNLFGGLGGGQQQQQNTASTAFGGLGGAASQPAQTSSLFSGLGSQQNTTQTSQPAQGSSVFGGLGGGQQSQGQQAGGLFSRIGQPAASTTQQQTNDQSTAQQAQAPTQTQKAEPQIAYFGQLLERGKKRQNGEIQSSSPAELPSLQLGLGDISRKLRNLGQGTPTGQQRDRARDNHSHYLLSASGVNTAAALRDLSALGAEVGAKRAPAQTEVPLPTFDTDLDGYVDNLYRQSSLDLVEHHLTQVRKDFDDFLEEHVQMEWDTQRQKIYEHFGLAKKGEQDSGSFDAAASVGTRGAFGRSSRRSRLGASTAGPGASGMSKSILGVPSMRGSRAPGFNDIAEKASASNLQPAPEDRLLREKQDRYAQKVNALNVARMEETVYPLLHQFAEVETQPSPEDTSHYVNCFKALAEIVGEKPESQTFSEPGAIKERHFTKDYHDDASNSKGAFELRKRILNGSRTFLEKQFLSNVEAAVLKNPREANLGGVPSVTNKIRAYVRLRSARKELGADNVYLQQVGDDYAWAQVFYLLRAGLLDEAAEYASQPFFARSDRAFQKAVKNYAESADRRPTQGQQELLAKDYTGRVKVSDDGQIDPFRVACYKIVGRFGLGKRNLENVNLSMEDWVWLQFVLAREVNRVEESASEVFGLSEVRLVIQEIGQRHFLQGQAEGAGAYGTYFFLQILAGQFESAVAWLYPHNYLTAVHTAIALDYYGLLRVNDFNGSDDLLSYTTRQQPQLAFGHMLGYYTRDFRAASPSNAADYLALIALNSDEPGELGARQLGLCHEALRELVLETREFAQLLGDIRFDGQRIIGAIESRLRLIHITDSAHFLRQITIGAAQIADENGRVTDAVLLYHLAEEYDDVVSVCARALSDAIAAEEGDVLARLEPLKPRSTSQPQSDAAPPNSSLSLTAVTTPHDLAASMLGLYKSNTLLLQKIRPANRGQLELLLRIGAAKSLYQARKWVLCLDAIDATGMLPTSADGDMAAIRAKAHAFDSLPPLVVRLGGDVLVWTIRCVAGQKAVLDQEGWGAERKVQIERLNGVARDCMVFAGMVRYRLGTRVWEALGGEGVDA</sequence>
<comment type="subcellular location">
    <subcellularLocation>
        <location evidence="1">Nucleus envelope</location>
    </subcellularLocation>
</comment>
<dbReference type="GO" id="GO:0017056">
    <property type="term" value="F:structural constituent of nuclear pore"/>
    <property type="evidence" value="ECO:0007669"/>
    <property type="project" value="InterPro"/>
</dbReference>
<name>A0A6A6GL63_9PEZI</name>